<sequence length="134" mass="14717">MSRAIGNRILIVEASSREDKMGKENQQHKPVSYRDALQARINKVRPNASNPAQNTNLARLRGSIGNLMTQHPDGVLLSRMRQACPLLLHPELLEPYPSTKHLLASLPDLVRLQGVGVQTLVLPARGHDHGGGKI</sequence>
<dbReference type="EMBL" id="CM055761">
    <property type="protein sequence ID" value="KAJ7986330.1"/>
    <property type="molecule type" value="Genomic_DNA"/>
</dbReference>
<evidence type="ECO:0000313" key="2">
    <source>
        <dbReference type="Proteomes" id="UP001157502"/>
    </source>
</evidence>
<proteinExistence type="predicted"/>
<evidence type="ECO:0000313" key="1">
    <source>
        <dbReference type="EMBL" id="KAJ7986330.1"/>
    </source>
</evidence>
<gene>
    <name evidence="1" type="ORF">DPEC_G00338810</name>
</gene>
<organism evidence="1 2">
    <name type="scientific">Dallia pectoralis</name>
    <name type="common">Alaska blackfish</name>
    <dbReference type="NCBI Taxonomy" id="75939"/>
    <lineage>
        <taxon>Eukaryota</taxon>
        <taxon>Metazoa</taxon>
        <taxon>Chordata</taxon>
        <taxon>Craniata</taxon>
        <taxon>Vertebrata</taxon>
        <taxon>Euteleostomi</taxon>
        <taxon>Actinopterygii</taxon>
        <taxon>Neopterygii</taxon>
        <taxon>Teleostei</taxon>
        <taxon>Protacanthopterygii</taxon>
        <taxon>Esociformes</taxon>
        <taxon>Umbridae</taxon>
        <taxon>Dallia</taxon>
    </lineage>
</organism>
<keyword evidence="2" id="KW-1185">Reference proteome</keyword>
<protein>
    <submittedName>
        <fullName evidence="1">Uncharacterized protein</fullName>
    </submittedName>
</protein>
<accession>A0ACC2F4V9</accession>
<name>A0ACC2F4V9_DALPE</name>
<comment type="caution">
    <text evidence="1">The sequence shown here is derived from an EMBL/GenBank/DDBJ whole genome shotgun (WGS) entry which is preliminary data.</text>
</comment>
<dbReference type="Proteomes" id="UP001157502">
    <property type="component" value="Chromosome 34"/>
</dbReference>
<reference evidence="1" key="1">
    <citation type="submission" date="2021-05" db="EMBL/GenBank/DDBJ databases">
        <authorList>
            <person name="Pan Q."/>
            <person name="Jouanno E."/>
            <person name="Zahm M."/>
            <person name="Klopp C."/>
            <person name="Cabau C."/>
            <person name="Louis A."/>
            <person name="Berthelot C."/>
            <person name="Parey E."/>
            <person name="Roest Crollius H."/>
            <person name="Montfort J."/>
            <person name="Robinson-Rechavi M."/>
            <person name="Bouchez O."/>
            <person name="Lampietro C."/>
            <person name="Lopez Roques C."/>
            <person name="Donnadieu C."/>
            <person name="Postlethwait J."/>
            <person name="Bobe J."/>
            <person name="Dillon D."/>
            <person name="Chandos A."/>
            <person name="von Hippel F."/>
            <person name="Guiguen Y."/>
        </authorList>
    </citation>
    <scope>NUCLEOTIDE SEQUENCE</scope>
    <source>
        <strain evidence="1">YG-Jan2019</strain>
    </source>
</reference>